<keyword evidence="3" id="KW-1185">Reference proteome</keyword>
<dbReference type="InterPro" id="IPR001849">
    <property type="entry name" value="PH_domain"/>
</dbReference>
<dbReference type="AlphaFoldDB" id="A0A1X7VAL2"/>
<reference evidence="2" key="2">
    <citation type="submission" date="2017-05" db="UniProtKB">
        <authorList>
            <consortium name="EnsemblMetazoa"/>
        </authorList>
    </citation>
    <scope>IDENTIFICATION</scope>
</reference>
<accession>A0A1X7VAL2</accession>
<feature type="domain" description="PH" evidence="1">
    <location>
        <begin position="43"/>
        <end position="154"/>
    </location>
</feature>
<organism evidence="2">
    <name type="scientific">Amphimedon queenslandica</name>
    <name type="common">Sponge</name>
    <dbReference type="NCBI Taxonomy" id="400682"/>
    <lineage>
        <taxon>Eukaryota</taxon>
        <taxon>Metazoa</taxon>
        <taxon>Porifera</taxon>
        <taxon>Demospongiae</taxon>
        <taxon>Heteroscleromorpha</taxon>
        <taxon>Haplosclerida</taxon>
        <taxon>Niphatidae</taxon>
        <taxon>Amphimedon</taxon>
    </lineage>
</organism>
<dbReference type="KEGG" id="aqu:100642007"/>
<name>A0A1X7VAL2_AMPQE</name>
<protein>
    <recommendedName>
        <fullName evidence="1">PH domain-containing protein</fullName>
    </recommendedName>
</protein>
<reference evidence="3" key="1">
    <citation type="journal article" date="2010" name="Nature">
        <title>The Amphimedon queenslandica genome and the evolution of animal complexity.</title>
        <authorList>
            <person name="Srivastava M."/>
            <person name="Simakov O."/>
            <person name="Chapman J."/>
            <person name="Fahey B."/>
            <person name="Gauthier M.E."/>
            <person name="Mitros T."/>
            <person name="Richards G.S."/>
            <person name="Conaco C."/>
            <person name="Dacre M."/>
            <person name="Hellsten U."/>
            <person name="Larroux C."/>
            <person name="Putnam N.H."/>
            <person name="Stanke M."/>
            <person name="Adamska M."/>
            <person name="Darling A."/>
            <person name="Degnan S.M."/>
            <person name="Oakley T.H."/>
            <person name="Plachetzki D.C."/>
            <person name="Zhai Y."/>
            <person name="Adamski M."/>
            <person name="Calcino A."/>
            <person name="Cummins S.F."/>
            <person name="Goodstein D.M."/>
            <person name="Harris C."/>
            <person name="Jackson D.J."/>
            <person name="Leys S.P."/>
            <person name="Shu S."/>
            <person name="Woodcroft B.J."/>
            <person name="Vervoort M."/>
            <person name="Kosik K.S."/>
            <person name="Manning G."/>
            <person name="Degnan B.M."/>
            <person name="Rokhsar D.S."/>
        </authorList>
    </citation>
    <scope>NUCLEOTIDE SEQUENCE [LARGE SCALE GENOMIC DNA]</scope>
</reference>
<gene>
    <name evidence="2" type="primary">100642007</name>
</gene>
<dbReference type="CDD" id="cd00821">
    <property type="entry name" value="PH"/>
    <property type="match status" value="1"/>
</dbReference>
<proteinExistence type="predicted"/>
<dbReference type="PROSITE" id="PS50003">
    <property type="entry name" value="PH_DOMAIN"/>
    <property type="match status" value="1"/>
</dbReference>
<dbReference type="SMART" id="SM00233">
    <property type="entry name" value="PH"/>
    <property type="match status" value="1"/>
</dbReference>
<evidence type="ECO:0000313" key="3">
    <source>
        <dbReference type="Proteomes" id="UP000007879"/>
    </source>
</evidence>
<sequence length="162" mass="18550">MSSLLKKASSFISSRRGSIGNQLGDEPLSTEAKSLLVGIDIHKPILTGRVFKQSQDGKQFNKRFFVLYPKVLLYFQNERTYQNSLKRGKIESGCKVFKLKGLHVSLVKPLPPGAEFCFRIHLPDAFNPKNEVLLAFHNRRAKRKWMMHLQAQNPNLVLKRNS</sequence>
<dbReference type="SUPFAM" id="SSF50729">
    <property type="entry name" value="PH domain-like"/>
    <property type="match status" value="1"/>
</dbReference>
<dbReference type="Pfam" id="PF00169">
    <property type="entry name" value="PH"/>
    <property type="match status" value="1"/>
</dbReference>
<dbReference type="Gene3D" id="2.30.29.30">
    <property type="entry name" value="Pleckstrin-homology domain (PH domain)/Phosphotyrosine-binding domain (PTB)"/>
    <property type="match status" value="1"/>
</dbReference>
<dbReference type="EnsemblMetazoa" id="XM_003385151.3">
    <property type="protein sequence ID" value="XP_003385199.1"/>
    <property type="gene ID" value="LOC100642007"/>
</dbReference>
<dbReference type="InterPro" id="IPR011993">
    <property type="entry name" value="PH-like_dom_sf"/>
</dbReference>
<dbReference type="EnsemblMetazoa" id="Aqu2.1.36562_001">
    <property type="protein sequence ID" value="Aqu2.1.36562_001"/>
    <property type="gene ID" value="Aqu2.1.36562"/>
</dbReference>
<evidence type="ECO:0000313" key="2">
    <source>
        <dbReference type="EnsemblMetazoa" id="Aqu2.1.36562_001"/>
    </source>
</evidence>
<dbReference type="InParanoid" id="A0A1X7VAL2"/>
<dbReference type="Proteomes" id="UP000007879">
    <property type="component" value="Unassembled WGS sequence"/>
</dbReference>
<evidence type="ECO:0000259" key="1">
    <source>
        <dbReference type="PROSITE" id="PS50003"/>
    </source>
</evidence>